<dbReference type="PANTHER" id="PTHR16220:SF0">
    <property type="entry name" value="WD REPEAT-CONTAINING PROTEIN WRAP73"/>
    <property type="match status" value="1"/>
</dbReference>
<protein>
    <submittedName>
        <fullName evidence="1">Pc21g22210 protein</fullName>
    </submittedName>
</protein>
<dbReference type="OrthoDB" id="308690at2759"/>
<dbReference type="OMA" id="CWHLNGD"/>
<dbReference type="KEGG" id="pcs:N7525_006327"/>
<evidence type="ECO:0000313" key="1">
    <source>
        <dbReference type="EMBL" id="CAP97118.1"/>
    </source>
</evidence>
<reference evidence="1 2" key="1">
    <citation type="journal article" date="2008" name="Nat. Biotechnol.">
        <title>Genome sequencing and analysis of the filamentous fungus Penicillium chrysogenum.</title>
        <authorList>
            <person name="van den Berg M.A."/>
            <person name="Albang R."/>
            <person name="Albermann K."/>
            <person name="Badger J.H."/>
            <person name="Daran J.-M."/>
            <person name="Driessen A.J.M."/>
            <person name="Garcia-Estrada C."/>
            <person name="Fedorova N.D."/>
            <person name="Harris D.M."/>
            <person name="Heijne W.H.M."/>
            <person name="Joardar V.S."/>
            <person name="Kiel J.A.K.W."/>
            <person name="Kovalchuk A."/>
            <person name="Martin J.F."/>
            <person name="Nierman W.C."/>
            <person name="Nijland J.G."/>
            <person name="Pronk J.T."/>
            <person name="Roubos J.A."/>
            <person name="van der Klei I.J."/>
            <person name="van Peij N.N.M.E."/>
            <person name="Veenhuis M."/>
            <person name="von Doehren H."/>
            <person name="Wagner C."/>
            <person name="Wortman J.R."/>
            <person name="Bovenberg R.A.L."/>
        </authorList>
    </citation>
    <scope>NUCLEOTIDE SEQUENCE [LARGE SCALE GENOMIC DNA]</scope>
    <source>
        <strain evidence="2">ATCC 28089 / DSM 1075 / NRRL 1951 / Wisconsin 54-1255</strain>
    </source>
</reference>
<dbReference type="InterPro" id="IPR011044">
    <property type="entry name" value="Quino_amine_DH_bsu"/>
</dbReference>
<dbReference type="GO" id="GO:1990811">
    <property type="term" value="C:MWP complex"/>
    <property type="evidence" value="ECO:0007669"/>
    <property type="project" value="TreeGrafter"/>
</dbReference>
<dbReference type="GO" id="GO:0005815">
    <property type="term" value="C:microtubule organizing center"/>
    <property type="evidence" value="ECO:0007669"/>
    <property type="project" value="TreeGrafter"/>
</dbReference>
<dbReference type="PANTHER" id="PTHR16220">
    <property type="entry name" value="WD REPEAT PROTEIN 8-RELATED"/>
    <property type="match status" value="1"/>
</dbReference>
<sequence length="489" mass="53633">MDASTGPGAPLNLCLSEDGLYAAHVSGKGLVLHSDVASENKEVQIARIKETPLKSLKYSNVERPSGASPDESASQRRLLSANDSRISVWQLTPLEIFAEIENLEPGSLAADFGADENEVLVFHAWNTKLSVHSLETGRSSVIKTPKFAHHFGFGYRPQTRQLAILLKPETSDLLTVHEPRSYELVNRTVLPTIDAQGLKWSPDGKWIAIWDIASAGTKVLVFTADGQLFRTYSGPSGVDDAFDLGVKQIEWSPATNQGLSEILAVGKVNGNIDLLRTRTFSSATTLSHVFQTDQQCSSIWRERYTSAAGDAEYVETSSSSAWSMSPESAGPPRGILTMTFSPDGLLLATVDTARQNVVWIWSLEGTPTLASALVHEQPVRQVAWHPSTPQLLINTITNTLPAIRWWSPQDHPLIARVPIQRNESGKYDVRWAAGSDTDSLFWFSSPEQHIIGHLSTRSGAVEFEALNSVSNRGKRDRQATLCNVRLLSV</sequence>
<dbReference type="AlphaFoldDB" id="B6HN01"/>
<dbReference type="eggNOG" id="KOG4497">
    <property type="taxonomic scope" value="Eukaryota"/>
</dbReference>
<evidence type="ECO:0000313" key="2">
    <source>
        <dbReference type="Proteomes" id="UP000000724"/>
    </source>
</evidence>
<proteinExistence type="predicted"/>
<organism evidence="1 2">
    <name type="scientific">Penicillium rubens (strain ATCC 28089 / DSM 1075 / NRRL 1951 / Wisconsin 54-1255)</name>
    <name type="common">Penicillium chrysogenum</name>
    <dbReference type="NCBI Taxonomy" id="500485"/>
    <lineage>
        <taxon>Eukaryota</taxon>
        <taxon>Fungi</taxon>
        <taxon>Dikarya</taxon>
        <taxon>Ascomycota</taxon>
        <taxon>Pezizomycotina</taxon>
        <taxon>Eurotiomycetes</taxon>
        <taxon>Eurotiomycetidae</taxon>
        <taxon>Eurotiales</taxon>
        <taxon>Aspergillaceae</taxon>
        <taxon>Penicillium</taxon>
        <taxon>Penicillium chrysogenum species complex</taxon>
    </lineage>
</organism>
<dbReference type="Proteomes" id="UP000000724">
    <property type="component" value="Contig Pc00c21"/>
</dbReference>
<name>B6HN01_PENRW</name>
<dbReference type="VEuPathDB" id="FungiDB:PCH_Pc21g22210"/>
<dbReference type="InterPro" id="IPR052778">
    <property type="entry name" value="Centrosome-WD_assoc"/>
</dbReference>
<dbReference type="STRING" id="500485.B6HN01"/>
<dbReference type="HOGENOM" id="CLU_024072_1_0_1"/>
<gene>
    <name evidence="1" type="ORF">Pc21g22210</name>
    <name evidence="1" type="ORF">PCH_Pc21g22210</name>
</gene>
<dbReference type="SUPFAM" id="SSF50969">
    <property type="entry name" value="YVTN repeat-like/Quinoprotein amine dehydrogenase"/>
    <property type="match status" value="1"/>
</dbReference>
<accession>B6HN01</accession>
<dbReference type="BioCyc" id="PCHR:PC21G22210-MONOMER"/>
<keyword evidence="2" id="KW-1185">Reference proteome</keyword>
<dbReference type="GeneID" id="8305049"/>
<dbReference type="InterPro" id="IPR015943">
    <property type="entry name" value="WD40/YVTN_repeat-like_dom_sf"/>
</dbReference>
<dbReference type="Gene3D" id="2.130.10.10">
    <property type="entry name" value="YVTN repeat-like/Quinoprotein amine dehydrogenase"/>
    <property type="match status" value="2"/>
</dbReference>
<dbReference type="GO" id="GO:1990810">
    <property type="term" value="P:microtubule anchoring at mitotic spindle pole body"/>
    <property type="evidence" value="ECO:0007669"/>
    <property type="project" value="TreeGrafter"/>
</dbReference>
<dbReference type="EMBL" id="AM920436">
    <property type="protein sequence ID" value="CAP97118.1"/>
    <property type="molecule type" value="Genomic_DNA"/>
</dbReference>